<gene>
    <name evidence="7" type="ORF">TRITD_7Av1G264770</name>
</gene>
<dbReference type="GO" id="GO:0070008">
    <property type="term" value="F:serine-type exopeptidase activity"/>
    <property type="evidence" value="ECO:0007669"/>
    <property type="project" value="InterPro"/>
</dbReference>
<reference evidence="7 8" key="1">
    <citation type="submission" date="2017-09" db="EMBL/GenBank/DDBJ databases">
        <authorList>
            <consortium name="International Durum Wheat Genome Sequencing Consortium (IDWGSC)"/>
            <person name="Milanesi L."/>
        </authorList>
    </citation>
    <scope>NUCLEOTIDE SEQUENCE [LARGE SCALE GENOMIC DNA]</scope>
    <source>
        <strain evidence="8">cv. Svevo</strain>
    </source>
</reference>
<protein>
    <recommendedName>
        <fullName evidence="9">Lysosomal Pro-X carboxypeptidase</fullName>
    </recommendedName>
</protein>
<dbReference type="Proteomes" id="UP000324705">
    <property type="component" value="Chromosome 7A"/>
</dbReference>
<dbReference type="Gramene" id="TRITD7Av1G264770.1">
    <property type="protein sequence ID" value="TRITD7Av1G264770.1"/>
    <property type="gene ID" value="TRITD7Av1G264770"/>
</dbReference>
<feature type="region of interest" description="Disordered" evidence="6">
    <location>
        <begin position="1"/>
        <end position="29"/>
    </location>
</feature>
<keyword evidence="4" id="KW-0378">Hydrolase</keyword>
<feature type="compositionally biased region" description="Polar residues" evidence="6">
    <location>
        <begin position="13"/>
        <end position="26"/>
    </location>
</feature>
<dbReference type="EMBL" id="LT934123">
    <property type="protein sequence ID" value="VAI80892.1"/>
    <property type="molecule type" value="Genomic_DNA"/>
</dbReference>
<dbReference type="InterPro" id="IPR008758">
    <property type="entry name" value="Peptidase_S28"/>
</dbReference>
<dbReference type="InterPro" id="IPR042269">
    <property type="entry name" value="Ser_carbopepase_S28_SKS"/>
</dbReference>
<dbReference type="AlphaFoldDB" id="A0A9R1BTR8"/>
<dbReference type="OMA" id="CTEIFMP"/>
<evidence type="ECO:0000256" key="1">
    <source>
        <dbReference type="ARBA" id="ARBA00011079"/>
    </source>
</evidence>
<keyword evidence="8" id="KW-1185">Reference proteome</keyword>
<name>A0A9R1BTR8_TRITD</name>
<dbReference type="GO" id="GO:0008239">
    <property type="term" value="F:dipeptidyl-peptidase activity"/>
    <property type="evidence" value="ECO:0007669"/>
    <property type="project" value="TreeGrafter"/>
</dbReference>
<evidence type="ECO:0000256" key="5">
    <source>
        <dbReference type="ARBA" id="ARBA00023180"/>
    </source>
</evidence>
<dbReference type="GO" id="GO:0006508">
    <property type="term" value="P:proteolysis"/>
    <property type="evidence" value="ECO:0007669"/>
    <property type="project" value="UniProtKB-KW"/>
</dbReference>
<evidence type="ECO:0000256" key="2">
    <source>
        <dbReference type="ARBA" id="ARBA00022670"/>
    </source>
</evidence>
<comment type="similarity">
    <text evidence="1">Belongs to the peptidase S28 family.</text>
</comment>
<keyword evidence="2" id="KW-0645">Protease</keyword>
<evidence type="ECO:0008006" key="9">
    <source>
        <dbReference type="Google" id="ProtNLM"/>
    </source>
</evidence>
<evidence type="ECO:0000313" key="7">
    <source>
        <dbReference type="EMBL" id="VAI80892.1"/>
    </source>
</evidence>
<proteinExistence type="inferred from homology"/>
<organism evidence="7 8">
    <name type="scientific">Triticum turgidum subsp. durum</name>
    <name type="common">Durum wheat</name>
    <name type="synonym">Triticum durum</name>
    <dbReference type="NCBI Taxonomy" id="4567"/>
    <lineage>
        <taxon>Eukaryota</taxon>
        <taxon>Viridiplantae</taxon>
        <taxon>Streptophyta</taxon>
        <taxon>Embryophyta</taxon>
        <taxon>Tracheophyta</taxon>
        <taxon>Spermatophyta</taxon>
        <taxon>Magnoliopsida</taxon>
        <taxon>Liliopsida</taxon>
        <taxon>Poales</taxon>
        <taxon>Poaceae</taxon>
        <taxon>BOP clade</taxon>
        <taxon>Pooideae</taxon>
        <taxon>Triticodae</taxon>
        <taxon>Triticeae</taxon>
        <taxon>Triticinae</taxon>
        <taxon>Triticum</taxon>
    </lineage>
</organism>
<evidence type="ECO:0000313" key="8">
    <source>
        <dbReference type="Proteomes" id="UP000324705"/>
    </source>
</evidence>
<evidence type="ECO:0000256" key="3">
    <source>
        <dbReference type="ARBA" id="ARBA00022729"/>
    </source>
</evidence>
<dbReference type="InterPro" id="IPR029058">
    <property type="entry name" value="AB_hydrolase_fold"/>
</dbReference>
<evidence type="ECO:0000256" key="4">
    <source>
        <dbReference type="ARBA" id="ARBA00022801"/>
    </source>
</evidence>
<dbReference type="Pfam" id="PF05577">
    <property type="entry name" value="Peptidase_S28"/>
    <property type="match status" value="1"/>
</dbReference>
<dbReference type="PANTHER" id="PTHR11010">
    <property type="entry name" value="PROTEASE S28 PRO-X CARBOXYPEPTIDASE-RELATED"/>
    <property type="match status" value="1"/>
</dbReference>
<evidence type="ECO:0000256" key="6">
    <source>
        <dbReference type="SAM" id="MobiDB-lite"/>
    </source>
</evidence>
<dbReference type="Gene3D" id="3.40.50.1820">
    <property type="entry name" value="alpha/beta hydrolase"/>
    <property type="match status" value="1"/>
</dbReference>
<keyword evidence="3" id="KW-0732">Signal</keyword>
<dbReference type="Gene3D" id="1.20.120.980">
    <property type="entry name" value="Serine carboxypeptidase S28, SKS domain"/>
    <property type="match status" value="1"/>
</dbReference>
<keyword evidence="5" id="KW-0325">Glycoprotein</keyword>
<sequence>MSPWEPWRPLHPSCTSMTSPRGQASMTPAHRTSRTVQFIYSLSSWLRTAFIHTAVMDYPTPANFLTNLPAYPVREMCKIIDSFPAGADVIDKAFAAASMYYNYTGDQKCFQVEGGDDDPHGFKGWGWQACTEMVMPMTVSNESMFPPSSFSYEKTSENCLAGYKVLPRMHWITSEYGGHKIDKVLKRFGSNIIFSNGMRDPWSGGGVLKNISSSIIALVTEKGAHHLDLRSATKDDPDWLVEQRRHEVEIIHGWIDQYNKDIAQM</sequence>
<dbReference type="PANTHER" id="PTHR11010:SF121">
    <property type="entry name" value="LYSOSOMAL PRO-X CARBOXYPEPTIDASE"/>
    <property type="match status" value="1"/>
</dbReference>
<accession>A0A9R1BTR8</accession>